<dbReference type="EMBL" id="BAABCT010000005">
    <property type="protein sequence ID" value="GAA4075272.1"/>
    <property type="molecule type" value="Genomic_DNA"/>
</dbReference>
<keyword evidence="2" id="KW-1185">Reference proteome</keyword>
<dbReference type="RefSeq" id="WP_344816684.1">
    <property type="nucleotide sequence ID" value="NZ_BAABCT010000005.1"/>
</dbReference>
<evidence type="ECO:0000313" key="1">
    <source>
        <dbReference type="EMBL" id="GAA4075272.1"/>
    </source>
</evidence>
<sequence>MSITNKKLKINIFGELWTLKKVLLTPIEMEYYSSIASGMNQPLHQALLDPFFYPKLRLESTTSFIDLKGNVISGVTENSSNQIDLWFDGKKEKIWVANLKNVTLFPIYNITFSEDLKELSSGIYIETLEFGKIASCEVMLDDFSKERLEFNFIKHKELLLLENRFKYNGKILKSNKTDSNFIRIHSFEI</sequence>
<gene>
    <name evidence="1" type="ORF">GCM10022389_21150</name>
</gene>
<evidence type="ECO:0000313" key="2">
    <source>
        <dbReference type="Proteomes" id="UP001500367"/>
    </source>
</evidence>
<proteinExistence type="predicted"/>
<dbReference type="Proteomes" id="UP001500367">
    <property type="component" value="Unassembled WGS sequence"/>
</dbReference>
<organism evidence="1 2">
    <name type="scientific">Flavobacterium cheonanense</name>
    <dbReference type="NCBI Taxonomy" id="706183"/>
    <lineage>
        <taxon>Bacteria</taxon>
        <taxon>Pseudomonadati</taxon>
        <taxon>Bacteroidota</taxon>
        <taxon>Flavobacteriia</taxon>
        <taxon>Flavobacteriales</taxon>
        <taxon>Flavobacteriaceae</taxon>
        <taxon>Flavobacterium</taxon>
    </lineage>
</organism>
<protein>
    <submittedName>
        <fullName evidence="1">Uncharacterized protein</fullName>
    </submittedName>
</protein>
<comment type="caution">
    <text evidence="1">The sequence shown here is derived from an EMBL/GenBank/DDBJ whole genome shotgun (WGS) entry which is preliminary data.</text>
</comment>
<reference evidence="2" key="1">
    <citation type="journal article" date="2019" name="Int. J. Syst. Evol. Microbiol.">
        <title>The Global Catalogue of Microorganisms (GCM) 10K type strain sequencing project: providing services to taxonomists for standard genome sequencing and annotation.</title>
        <authorList>
            <consortium name="The Broad Institute Genomics Platform"/>
            <consortium name="The Broad Institute Genome Sequencing Center for Infectious Disease"/>
            <person name="Wu L."/>
            <person name="Ma J."/>
        </authorList>
    </citation>
    <scope>NUCLEOTIDE SEQUENCE [LARGE SCALE GENOMIC DNA]</scope>
    <source>
        <strain evidence="2">JCM 17069</strain>
    </source>
</reference>
<name>A0ABP7VVY6_9FLAO</name>
<accession>A0ABP7VVY6</accession>